<dbReference type="AlphaFoldDB" id="A0A1G1VBV3"/>
<dbReference type="SUPFAM" id="SSF55486">
    <property type="entry name" value="Metalloproteases ('zincins'), catalytic domain"/>
    <property type="match status" value="1"/>
</dbReference>
<dbReference type="Proteomes" id="UP000178659">
    <property type="component" value="Unassembled WGS sequence"/>
</dbReference>
<reference evidence="1 2" key="1">
    <citation type="journal article" date="2016" name="Nat. Commun.">
        <title>Thousands of microbial genomes shed light on interconnected biogeochemical processes in an aquifer system.</title>
        <authorList>
            <person name="Anantharaman K."/>
            <person name="Brown C.T."/>
            <person name="Hug L.A."/>
            <person name="Sharon I."/>
            <person name="Castelle C.J."/>
            <person name="Probst A.J."/>
            <person name="Thomas B.C."/>
            <person name="Singh A."/>
            <person name="Wilkins M.J."/>
            <person name="Karaoz U."/>
            <person name="Brodie E.L."/>
            <person name="Williams K.H."/>
            <person name="Hubbard S.S."/>
            <person name="Banfield J.F."/>
        </authorList>
    </citation>
    <scope>NUCLEOTIDE SEQUENCE [LARGE SCALE GENOMIC DNA]</scope>
</reference>
<proteinExistence type="predicted"/>
<evidence type="ECO:0000313" key="1">
    <source>
        <dbReference type="EMBL" id="OGY12732.1"/>
    </source>
</evidence>
<sequence length="575" mass="66711">MLNLDMFEGEVSPELQETKVVLSREEIEARMTHVQESMGLVDKKTAENWKNIPGAQREKLDEVFNDVYAGKVGLTEARSQFPQDGNIDLIFESVKRSRALDFEQQKLQKEYRECIVEDVTRCAKNLSSRVNFEAFIEEFDDSRYFFHTLGELFELRRIELSIVTGAISGDSIQHLDYLKQSLVAYESNWSQDNFLRKEASPDFEFSKEYGRNVTARRQELATVVDVTLFNFDTFVKWDRFYRGDTAKSLGVERLLEGLGHIFNWGELHGAPEGFETIDFDPRLLDAAEKSVSSKIQYYALQGVLPQTPEQQAAFVANVLDFNPLDIWSGIHTVGFDEKEDQELLITEEEVLAELRNSFPAYFLKRVESIVKKENTEGFKVFSKEGKRLEAAGCFRDITREGQLVSARIEWYSSVWAEVKTAQTEEEKKAREVRLDSTVEGINHEVGHAIHFVLTYDDLKTWHVASAKDREAVSWYAKYAKGQDHGMGAREGFAETVELFTHYPMVLAAISPNRFEYMRSLFEKYSQPAERARMHRRLARQMRQTARYWRSKGWTEDDAIRVHTKYERRGKNEQRN</sequence>
<accession>A0A1G1VBV3</accession>
<gene>
    <name evidence="1" type="ORF">A3A77_00385</name>
</gene>
<organism evidence="1 2">
    <name type="scientific">Candidatus Blackburnbacteria bacterium RIFCSPLOWO2_01_FULL_40_20</name>
    <dbReference type="NCBI Taxonomy" id="1797519"/>
    <lineage>
        <taxon>Bacteria</taxon>
        <taxon>Candidatus Blackburniibacteriota</taxon>
    </lineage>
</organism>
<name>A0A1G1VBV3_9BACT</name>
<dbReference type="EMBL" id="MHCC01000025">
    <property type="protein sequence ID" value="OGY12732.1"/>
    <property type="molecule type" value="Genomic_DNA"/>
</dbReference>
<evidence type="ECO:0000313" key="2">
    <source>
        <dbReference type="Proteomes" id="UP000178659"/>
    </source>
</evidence>
<protein>
    <submittedName>
        <fullName evidence="1">Uncharacterized protein</fullName>
    </submittedName>
</protein>
<comment type="caution">
    <text evidence="1">The sequence shown here is derived from an EMBL/GenBank/DDBJ whole genome shotgun (WGS) entry which is preliminary data.</text>
</comment>